<evidence type="ECO:0000256" key="1">
    <source>
        <dbReference type="SAM" id="MobiDB-lite"/>
    </source>
</evidence>
<evidence type="ECO:0000313" key="4">
    <source>
        <dbReference type="Proteomes" id="UP001152747"/>
    </source>
</evidence>
<feature type="region of interest" description="Disordered" evidence="1">
    <location>
        <begin position="109"/>
        <end position="162"/>
    </location>
</feature>
<accession>A0A9P1IJF6</accession>
<proteinExistence type="predicted"/>
<dbReference type="Gene3D" id="2.130.10.10">
    <property type="entry name" value="YVTN repeat-like/Quinoprotein amine dehydrogenase"/>
    <property type="match status" value="1"/>
</dbReference>
<feature type="compositionally biased region" description="Low complexity" evidence="1">
    <location>
        <begin position="49"/>
        <end position="63"/>
    </location>
</feature>
<dbReference type="OrthoDB" id="25778at2759"/>
<feature type="region of interest" description="Disordered" evidence="1">
    <location>
        <begin position="1"/>
        <end position="89"/>
    </location>
</feature>
<organism evidence="3 4">
    <name type="scientific">Caenorhabditis angaria</name>
    <dbReference type="NCBI Taxonomy" id="860376"/>
    <lineage>
        <taxon>Eukaryota</taxon>
        <taxon>Metazoa</taxon>
        <taxon>Ecdysozoa</taxon>
        <taxon>Nematoda</taxon>
        <taxon>Chromadorea</taxon>
        <taxon>Rhabditida</taxon>
        <taxon>Rhabditina</taxon>
        <taxon>Rhabditomorpha</taxon>
        <taxon>Rhabditoidea</taxon>
        <taxon>Rhabditidae</taxon>
        <taxon>Peloderinae</taxon>
        <taxon>Caenorhabditis</taxon>
    </lineage>
</organism>
<dbReference type="InterPro" id="IPR045142">
    <property type="entry name" value="BCAS3-like"/>
</dbReference>
<feature type="compositionally biased region" description="Acidic residues" evidence="1">
    <location>
        <begin position="115"/>
        <end position="128"/>
    </location>
</feature>
<dbReference type="Proteomes" id="UP001152747">
    <property type="component" value="Unassembled WGS sequence"/>
</dbReference>
<dbReference type="InterPro" id="IPR048382">
    <property type="entry name" value="BCAS3_WD40"/>
</dbReference>
<name>A0A9P1IJF6_9PELO</name>
<feature type="region of interest" description="Disordered" evidence="1">
    <location>
        <begin position="185"/>
        <end position="209"/>
    </location>
</feature>
<protein>
    <recommendedName>
        <fullName evidence="2">BCAS3 WD40 domain-containing protein</fullName>
    </recommendedName>
</protein>
<dbReference type="InterPro" id="IPR015943">
    <property type="entry name" value="WD40/YVTN_repeat-like_dom_sf"/>
</dbReference>
<dbReference type="PANTHER" id="PTHR13268:SF0">
    <property type="entry name" value="BCAS3 MICROTUBULE ASSOCIATED CELL MIGRATION FACTOR"/>
    <property type="match status" value="1"/>
</dbReference>
<dbReference type="GO" id="GO:0006914">
    <property type="term" value="P:autophagy"/>
    <property type="evidence" value="ECO:0007669"/>
    <property type="project" value="InterPro"/>
</dbReference>
<dbReference type="AlphaFoldDB" id="A0A9P1IJF6"/>
<feature type="domain" description="BCAS3 WD40" evidence="2">
    <location>
        <begin position="296"/>
        <end position="667"/>
    </location>
</feature>
<evidence type="ECO:0000313" key="3">
    <source>
        <dbReference type="EMBL" id="CAI5446180.1"/>
    </source>
</evidence>
<feature type="compositionally biased region" description="Basic and acidic residues" evidence="1">
    <location>
        <begin position="1"/>
        <end position="13"/>
    </location>
</feature>
<dbReference type="GO" id="GO:0005737">
    <property type="term" value="C:cytoplasm"/>
    <property type="evidence" value="ECO:0007669"/>
    <property type="project" value="TreeGrafter"/>
</dbReference>
<comment type="caution">
    <text evidence="3">The sequence shown here is derived from an EMBL/GenBank/DDBJ whole genome shotgun (WGS) entry which is preliminary data.</text>
</comment>
<dbReference type="InterPro" id="IPR036322">
    <property type="entry name" value="WD40_repeat_dom_sf"/>
</dbReference>
<feature type="compositionally biased region" description="Low complexity" evidence="1">
    <location>
        <begin position="999"/>
        <end position="1014"/>
    </location>
</feature>
<feature type="region of interest" description="Disordered" evidence="1">
    <location>
        <begin position="990"/>
        <end position="1053"/>
    </location>
</feature>
<gene>
    <name evidence="3" type="ORF">CAMP_LOCUS8817</name>
</gene>
<feature type="compositionally biased region" description="Acidic residues" evidence="1">
    <location>
        <begin position="1032"/>
        <end position="1053"/>
    </location>
</feature>
<sequence length="1053" mass="115620">MRKEKKEEEKENTMDEEGDSLYLEYSLDMPPNAHSVGGGKKKSKKERAAAAAAALAAANAAAAEQQENNRITQQEVEDSASLSSQENVTVEVAESLTQSVKEEIEKKKVVKVDQDTEEDEEEEVEIEEGNEKDSLKPNNDTEKDLVDFSEDNCEVNQKTSKDESNEIDKLIISMEKKTVLIDTTNEDKPLAPPRKSHQQTAKVAPNNMGSPGNSIMKSVPFNANQKEGVSQRSRNSSISYIKGQVVRPSEPPAATIVGSVAELMHDVIPKSQSQNVHLPAVERADWVQLFSVEKYGNPNEKQEFLVVGLLRGFQIWAIYANGECEEILSERQGPIRACKILGNNFRGKNDVHFGQRPLMAVVDASSHIPDRQYCSVQIYSLTTNSLIHRLTFDEPICALHTTDRYLVVVLSNVSYVYDTLDKFKEIRTIRTASPCENCPPSIAVTGELLAFADTKLNLDLQSGGGLANEIEATSSSAASSTQQYAGQMISAMSSFGRTVKSWSESVGASSTKAKSAHGIMTIIDLSRPSDDSFDVLCHWIAHTDYISYISFSPDQRLVLTSDSTATVYNIFSILPHSVCSSLASVQHLYKLQRGNTPAKICSSAFSLDSRWLSVVTNHGTTHIFAICPFGGKPNQRTHGDTFVNKESRFHRSAGLTDSAEVKAATGQRGQSEQSIYTKQHPVSETNQVLSKCNSNSRIGPFPPPLYLTAVEKIKDNSTDSYSAWASDLAGAVGAATSTTGAANSAAANARKRLDVSRVSIAFSSSKSNKLHLLISRADANIGAIMSEYELRPKKPENGTSSEDAPKLNISPISIWNLQRTKNNADMHLPMPNGSPLVNLAQKSEEISKYQGRRLEDMWTPHVETRTYQAPHRWIWQGPQVTFFEYKEEADTAVLMSPHETSNHRNGQRSIPVMIGAGTGNAFQNSIPSDATRIECGSYTSMNSISASNYDSQNDISMKIADAIRDISSDGPTYSSNNDIDAVEEFFDTHSPSLARRGSSKSSSTKSNIQSNNKKVTCAPLPIFSSSDNSQKEEDDSEDDLDNFEMEEDEDSDI</sequence>
<feature type="compositionally biased region" description="Polar residues" evidence="1">
    <location>
        <begin position="65"/>
        <end position="88"/>
    </location>
</feature>
<reference evidence="3" key="1">
    <citation type="submission" date="2022-11" db="EMBL/GenBank/DDBJ databases">
        <authorList>
            <person name="Kikuchi T."/>
        </authorList>
    </citation>
    <scope>NUCLEOTIDE SEQUENCE</scope>
    <source>
        <strain evidence="3">PS1010</strain>
    </source>
</reference>
<feature type="compositionally biased region" description="Basic and acidic residues" evidence="1">
    <location>
        <begin position="129"/>
        <end position="146"/>
    </location>
</feature>
<dbReference type="Pfam" id="PF21034">
    <property type="entry name" value="BCAS3_WD40"/>
    <property type="match status" value="1"/>
</dbReference>
<dbReference type="EMBL" id="CANHGI010000003">
    <property type="protein sequence ID" value="CAI5446180.1"/>
    <property type="molecule type" value="Genomic_DNA"/>
</dbReference>
<dbReference type="PANTHER" id="PTHR13268">
    <property type="entry name" value="BREAST CARCINOMA AMPLIFIED SEQUENCE 3"/>
    <property type="match status" value="1"/>
</dbReference>
<dbReference type="SUPFAM" id="SSF50978">
    <property type="entry name" value="WD40 repeat-like"/>
    <property type="match status" value="1"/>
</dbReference>
<dbReference type="GO" id="GO:0042594">
    <property type="term" value="P:response to starvation"/>
    <property type="evidence" value="ECO:0007669"/>
    <property type="project" value="TreeGrafter"/>
</dbReference>
<evidence type="ECO:0000259" key="2">
    <source>
        <dbReference type="Pfam" id="PF21034"/>
    </source>
</evidence>
<keyword evidence="4" id="KW-1185">Reference proteome</keyword>